<comment type="caution">
    <text evidence="1">The sequence shown here is derived from an EMBL/GenBank/DDBJ whole genome shotgun (WGS) entry which is preliminary data.</text>
</comment>
<gene>
    <name evidence="1" type="ORF">JFN87_24695</name>
</gene>
<dbReference type="RefSeq" id="WP_209343288.1">
    <property type="nucleotide sequence ID" value="NZ_JAGIQL010000127.1"/>
</dbReference>
<evidence type="ECO:0000313" key="1">
    <source>
        <dbReference type="EMBL" id="MBP0460653.1"/>
    </source>
</evidence>
<accession>A0A940MLI4</accession>
<proteinExistence type="predicted"/>
<dbReference type="EMBL" id="JAGIQL010000127">
    <property type="protein sequence ID" value="MBP0460653.1"/>
    <property type="molecule type" value="Genomic_DNA"/>
</dbReference>
<sequence>MTPAAKTATAFRKTANPRRTTLTRLADATGLVTAQAPEYRGALPIRTANPRRTQL</sequence>
<dbReference type="AlphaFoldDB" id="A0A940MLI4"/>
<dbReference type="Proteomes" id="UP000670475">
    <property type="component" value="Unassembled WGS sequence"/>
</dbReference>
<keyword evidence="2" id="KW-1185">Reference proteome</keyword>
<name>A0A940MLI4_9ACTN</name>
<evidence type="ECO:0000313" key="2">
    <source>
        <dbReference type="Proteomes" id="UP000670475"/>
    </source>
</evidence>
<organism evidence="1 2">
    <name type="scientific">Streptomyces montanisoli</name>
    <dbReference type="NCBI Taxonomy" id="2798581"/>
    <lineage>
        <taxon>Bacteria</taxon>
        <taxon>Bacillati</taxon>
        <taxon>Actinomycetota</taxon>
        <taxon>Actinomycetes</taxon>
        <taxon>Kitasatosporales</taxon>
        <taxon>Streptomycetaceae</taxon>
        <taxon>Streptomyces</taxon>
    </lineage>
</organism>
<reference evidence="1" key="1">
    <citation type="submission" date="2021-03" db="EMBL/GenBank/DDBJ databases">
        <title>Whole genome sequence of Streptomyces bomunensis MMS17-BM035.</title>
        <authorList>
            <person name="Lee J.H."/>
        </authorList>
    </citation>
    <scope>NUCLEOTIDE SEQUENCE</scope>
    <source>
        <strain evidence="1">MMS17-BM035</strain>
    </source>
</reference>
<protein>
    <submittedName>
        <fullName evidence="1">Uncharacterized protein</fullName>
    </submittedName>
</protein>